<dbReference type="EMBL" id="HE616746">
    <property type="protein sequence ID" value="CCE92390.1"/>
    <property type="molecule type" value="Genomic_DNA"/>
</dbReference>
<dbReference type="CDD" id="cd19480">
    <property type="entry name" value="Psy3"/>
    <property type="match status" value="1"/>
</dbReference>
<dbReference type="GO" id="GO:0070987">
    <property type="term" value="P:error-free translesion synthesis"/>
    <property type="evidence" value="ECO:0007669"/>
    <property type="project" value="EnsemblFungi"/>
</dbReference>
<dbReference type="GO" id="GO:0097196">
    <property type="term" value="C:Shu complex"/>
    <property type="evidence" value="ECO:0007669"/>
    <property type="project" value="EnsemblFungi"/>
</dbReference>
<dbReference type="GO" id="GO:0003697">
    <property type="term" value="F:single-stranded DNA binding"/>
    <property type="evidence" value="ECO:0007669"/>
    <property type="project" value="EnsemblFungi"/>
</dbReference>
<dbReference type="InParanoid" id="G8ZUU6"/>
<dbReference type="GeneID" id="11503791"/>
<dbReference type="eggNOG" id="ENOG502S12B">
    <property type="taxonomic scope" value="Eukaryota"/>
</dbReference>
<dbReference type="OrthoDB" id="4055611at2759"/>
<evidence type="ECO:0000313" key="1">
    <source>
        <dbReference type="EMBL" id="CCE92390.1"/>
    </source>
</evidence>
<name>G8ZUU6_TORDE</name>
<proteinExistence type="predicted"/>
<dbReference type="GO" id="GO:0035861">
    <property type="term" value="C:site of double-strand break"/>
    <property type="evidence" value="ECO:0007669"/>
    <property type="project" value="EnsemblFungi"/>
</dbReference>
<dbReference type="Pfam" id="PF16836">
    <property type="entry name" value="PSY3"/>
    <property type="match status" value="1"/>
</dbReference>
<dbReference type="InterPro" id="IPR027417">
    <property type="entry name" value="P-loop_NTPase"/>
</dbReference>
<dbReference type="Proteomes" id="UP000005627">
    <property type="component" value="Chromosome 5"/>
</dbReference>
<keyword evidence="2" id="KW-1185">Reference proteome</keyword>
<dbReference type="HOGENOM" id="CLU_103058_0_0_1"/>
<evidence type="ECO:0000313" key="2">
    <source>
        <dbReference type="Proteomes" id="UP000005627"/>
    </source>
</evidence>
<accession>G8ZUU6</accession>
<gene>
    <name evidence="1" type="primary">TDEL0E01470</name>
    <name evidence="1" type="ORF">TDEL_0E01470</name>
</gene>
<dbReference type="GO" id="GO:0000730">
    <property type="term" value="P:DNA recombinase assembly"/>
    <property type="evidence" value="ECO:0007669"/>
    <property type="project" value="EnsemblFungi"/>
</dbReference>
<dbReference type="FunCoup" id="G8ZUU6">
    <property type="interactions" value="25"/>
</dbReference>
<dbReference type="AlphaFoldDB" id="G8ZUU6"/>
<reference evidence="1 2" key="1">
    <citation type="journal article" date="2011" name="Proc. Natl. Acad. Sci. U.S.A.">
        <title>Evolutionary erosion of yeast sex chromosomes by mating-type switching accidents.</title>
        <authorList>
            <person name="Gordon J.L."/>
            <person name="Armisen D."/>
            <person name="Proux-Wera E."/>
            <person name="Oheigeartaigh S.S."/>
            <person name="Byrne K.P."/>
            <person name="Wolfe K.H."/>
        </authorList>
    </citation>
    <scope>NUCLEOTIDE SEQUENCE [LARGE SCALE GENOMIC DNA]</scope>
    <source>
        <strain evidence="2">ATCC 10662 / CBS 1146 / NBRC 0425 / NCYC 2629 / NRRL Y-866</strain>
    </source>
</reference>
<dbReference type="STRING" id="1076872.G8ZUU6"/>
<dbReference type="Gene3D" id="3.40.50.300">
    <property type="entry name" value="P-loop containing nucleotide triphosphate hydrolases"/>
    <property type="match status" value="1"/>
</dbReference>
<protein>
    <submittedName>
        <fullName evidence="1">Uncharacterized protein</fullName>
    </submittedName>
</protein>
<sequence length="221" mass="24993">MDVLTHCRIYPLSSFYHPAQWFIELAGLVTTDNELKPVGLLHLIEHSFKTSTFKRDLFLQCAGDRDDSSILVIDIVSEWKSLLKNYGVGVHVMSSTSILNIDGLISFLLQLNESPREALKRCQRRDSLSKQLSGIVIDNISYIVHDPGSYNLLLRTLKMLRNTFGCWIITISYGLEFYNGVENSTASLYRSGSITRVPISYTNEMDAMIIRDTDSSARLCS</sequence>
<organism evidence="1 2">
    <name type="scientific">Torulaspora delbrueckii</name>
    <name type="common">Yeast</name>
    <name type="synonym">Candida colliculosa</name>
    <dbReference type="NCBI Taxonomy" id="4950"/>
    <lineage>
        <taxon>Eukaryota</taxon>
        <taxon>Fungi</taxon>
        <taxon>Dikarya</taxon>
        <taxon>Ascomycota</taxon>
        <taxon>Saccharomycotina</taxon>
        <taxon>Saccharomycetes</taxon>
        <taxon>Saccharomycetales</taxon>
        <taxon>Saccharomycetaceae</taxon>
        <taxon>Torulaspora</taxon>
    </lineage>
</organism>
<dbReference type="RefSeq" id="XP_003681601.1">
    <property type="nucleotide sequence ID" value="XM_003681553.1"/>
</dbReference>
<dbReference type="GO" id="GO:0005634">
    <property type="term" value="C:nucleus"/>
    <property type="evidence" value="ECO:0007669"/>
    <property type="project" value="EnsemblFungi"/>
</dbReference>
<dbReference type="KEGG" id="tdl:TDEL_0E01470"/>
<dbReference type="InterPro" id="IPR031779">
    <property type="entry name" value="Psy3"/>
</dbReference>